<reference evidence="1" key="1">
    <citation type="submission" date="2023-04" db="EMBL/GenBank/DDBJ databases">
        <title>Aspergillus oryzae NBRC 4228.</title>
        <authorList>
            <person name="Ichikawa N."/>
            <person name="Sato H."/>
            <person name="Tonouchi N."/>
        </authorList>
    </citation>
    <scope>NUCLEOTIDE SEQUENCE</scope>
    <source>
        <strain evidence="1">NBRC 4228</strain>
    </source>
</reference>
<dbReference type="AlphaFoldDB" id="A0AAN4Y9J7"/>
<comment type="caution">
    <text evidence="1">The sequence shown here is derived from an EMBL/GenBank/DDBJ whole genome shotgun (WGS) entry which is preliminary data.</text>
</comment>
<evidence type="ECO:0000313" key="1">
    <source>
        <dbReference type="EMBL" id="GMG23761.1"/>
    </source>
</evidence>
<proteinExistence type="predicted"/>
<organism evidence="1 2">
    <name type="scientific">Aspergillus oryzae</name>
    <name type="common">Yellow koji mold</name>
    <dbReference type="NCBI Taxonomy" id="5062"/>
    <lineage>
        <taxon>Eukaryota</taxon>
        <taxon>Fungi</taxon>
        <taxon>Dikarya</taxon>
        <taxon>Ascomycota</taxon>
        <taxon>Pezizomycotina</taxon>
        <taxon>Eurotiomycetes</taxon>
        <taxon>Eurotiomycetidae</taxon>
        <taxon>Eurotiales</taxon>
        <taxon>Aspergillaceae</taxon>
        <taxon>Aspergillus</taxon>
        <taxon>Aspergillus subgen. Circumdati</taxon>
    </lineage>
</organism>
<dbReference type="EMBL" id="BSYA01000007">
    <property type="protein sequence ID" value="GMG23761.1"/>
    <property type="molecule type" value="Genomic_DNA"/>
</dbReference>
<name>A0AAN4Y9J7_ASPOZ</name>
<evidence type="ECO:0000313" key="2">
    <source>
        <dbReference type="Proteomes" id="UP001165205"/>
    </source>
</evidence>
<dbReference type="Proteomes" id="UP001165205">
    <property type="component" value="Unassembled WGS sequence"/>
</dbReference>
<gene>
    <name evidence="1" type="ORF">Aory04_000114300</name>
</gene>
<protein>
    <submittedName>
        <fullName evidence="1">Unnamed protein product</fullName>
    </submittedName>
</protein>
<sequence length="120" mass="13126">MLVPCLIYAWRDSLRAKIASWRPMFPKQTHALNKTLATQVLTAKLSCVIPVPNPRSRKVLFRAGIADADAPVEGGTKSGLSARTIPIPPTPTMVDMKKPVLVRSIRYQRTGFARASVADA</sequence>
<accession>A0AAN4Y9J7</accession>